<dbReference type="Proteomes" id="UP000198704">
    <property type="component" value="Unassembled WGS sequence"/>
</dbReference>
<organism evidence="1 2">
    <name type="scientific">Methylobacterium phyllostachyos</name>
    <dbReference type="NCBI Taxonomy" id="582672"/>
    <lineage>
        <taxon>Bacteria</taxon>
        <taxon>Pseudomonadati</taxon>
        <taxon>Pseudomonadota</taxon>
        <taxon>Alphaproteobacteria</taxon>
        <taxon>Hyphomicrobiales</taxon>
        <taxon>Methylobacteriaceae</taxon>
        <taxon>Methylobacterium</taxon>
    </lineage>
</organism>
<dbReference type="EMBL" id="FNHS01000013">
    <property type="protein sequence ID" value="SDN99263.1"/>
    <property type="molecule type" value="Genomic_DNA"/>
</dbReference>
<dbReference type="PANTHER" id="PTHR48229">
    <property type="entry name" value="CAIB/BAIF FAMILY ENZYME (AFU_ORTHOLOGUE AFUA_1G05360)-RELATED"/>
    <property type="match status" value="1"/>
</dbReference>
<gene>
    <name evidence="1" type="ORF">SAMN05216360_113145</name>
</gene>
<dbReference type="InterPro" id="IPR023606">
    <property type="entry name" value="CoA-Trfase_III_dom_1_sf"/>
</dbReference>
<reference evidence="2" key="1">
    <citation type="submission" date="2016-10" db="EMBL/GenBank/DDBJ databases">
        <authorList>
            <person name="Varghese N."/>
            <person name="Submissions S."/>
        </authorList>
    </citation>
    <scope>NUCLEOTIDE SEQUENCE [LARGE SCALE GENOMIC DNA]</scope>
    <source>
        <strain evidence="2">BL47</strain>
    </source>
</reference>
<dbReference type="PANTHER" id="PTHR48229:SF1">
    <property type="entry name" value="ALPHA METHYLACYL-COA RACEMASE-RELATED"/>
    <property type="match status" value="1"/>
</dbReference>
<name>A0A1H0FXB2_9HYPH</name>
<dbReference type="STRING" id="582672.SAMN05216360_113145"/>
<accession>A0A1H0FXB2</accession>
<proteinExistence type="predicted"/>
<evidence type="ECO:0000313" key="1">
    <source>
        <dbReference type="EMBL" id="SDN99263.1"/>
    </source>
</evidence>
<keyword evidence="1" id="KW-0808">Transferase</keyword>
<dbReference type="Pfam" id="PF02515">
    <property type="entry name" value="CoA_transf_3"/>
    <property type="match status" value="1"/>
</dbReference>
<protein>
    <submittedName>
        <fullName evidence="1">CoA-transferase family III</fullName>
    </submittedName>
</protein>
<dbReference type="AlphaFoldDB" id="A0A1H0FXB2"/>
<dbReference type="InterPro" id="IPR052985">
    <property type="entry name" value="CoA-trans_III_biosynth/detox"/>
</dbReference>
<dbReference type="GO" id="GO:0016740">
    <property type="term" value="F:transferase activity"/>
    <property type="evidence" value="ECO:0007669"/>
    <property type="project" value="UniProtKB-KW"/>
</dbReference>
<dbReference type="Gene3D" id="3.40.50.10540">
    <property type="entry name" value="Crotonobetainyl-coa:carnitine coa-transferase, domain 1"/>
    <property type="match status" value="1"/>
</dbReference>
<sequence length="464" mass="48556">MTAGAHAFAAQIWQALHGPPSALDRLHITGAGALPSAFAVSDLAAGSVGAAALALAEVAGLAGPVTVDRRLASFWFARSLQPEGWRVPEPWDPVAGDYETPDGWIRLHTNAPHHRAAAERVLGPQVDRAGMARAVSGWTKAELEAAILAAGGCAAEMRGLADWAAHPQGSAVAAEPLVHVDPARDHSGSQSQSLWTPQPGRPLAGLRVLDLTRVLAGPVATRFLAGFGADVLRIDPPDWSEPALEPEVTLGKTCARLDLRQAADRATFEGLLARADVMIHGFRPGALDGLGYGAQARRALAPGLVEVCLDAYGWTGPWAGRRGFDSLVQMSTGIAQAGQAWQRAEKPVPLPVQALDHATGYMMAAAVLRLLSRRRLADGTVGGARLSLARTAALLVEAGAAKPEPPCPAASPEDLAPEIEATSWGPARRLRPPVEMAGAPMRWARAARRLGDDAPEWAADGVGT</sequence>
<dbReference type="InterPro" id="IPR003673">
    <property type="entry name" value="CoA-Trfase_fam_III"/>
</dbReference>
<dbReference type="SUPFAM" id="SSF89796">
    <property type="entry name" value="CoA-transferase family III (CaiB/BaiF)"/>
    <property type="match status" value="2"/>
</dbReference>
<dbReference type="OrthoDB" id="9806585at2"/>
<keyword evidence="2" id="KW-1185">Reference proteome</keyword>
<dbReference type="RefSeq" id="WP_091719180.1">
    <property type="nucleotide sequence ID" value="NZ_FNHS01000013.1"/>
</dbReference>
<evidence type="ECO:0000313" key="2">
    <source>
        <dbReference type="Proteomes" id="UP000198704"/>
    </source>
</evidence>